<proteinExistence type="predicted"/>
<sequence>MCPCTKTDHEVKFIMLKHEDMTMTAACVLDAVPLHTWFSVSEVSKLMGLPEPRCQLLLTQFRLAGLMESREDDTFFKRSP</sequence>
<gene>
    <name evidence="1" type="ORF">XBI1_440006</name>
</gene>
<accession>A0A077QQB6</accession>
<evidence type="ECO:0000313" key="1">
    <source>
        <dbReference type="EMBL" id="CDH34726.1"/>
    </source>
</evidence>
<evidence type="ECO:0000313" key="2">
    <source>
        <dbReference type="Proteomes" id="UP000028480"/>
    </source>
</evidence>
<dbReference type="EMBL" id="CBTB010000251">
    <property type="protein sequence ID" value="CDH34726.1"/>
    <property type="molecule type" value="Genomic_DNA"/>
</dbReference>
<reference evidence="1" key="1">
    <citation type="submission" date="2013-07" db="EMBL/GenBank/DDBJ databases">
        <title>Sub-species coevolution in mutualistic symbiosis.</title>
        <authorList>
            <person name="Murfin K."/>
            <person name="Klassen J."/>
            <person name="Lee M."/>
            <person name="Forst S."/>
            <person name="Stock P."/>
            <person name="Goodrich-Blair H."/>
        </authorList>
    </citation>
    <scope>NUCLEOTIDE SEQUENCE [LARGE SCALE GENOMIC DNA]</scope>
    <source>
        <strain evidence="1">Intermedium</strain>
    </source>
</reference>
<dbReference type="HOGENOM" id="CLU_188299_0_0_6"/>
<dbReference type="Proteomes" id="UP000028480">
    <property type="component" value="Unassembled WGS sequence"/>
</dbReference>
<dbReference type="AlphaFoldDB" id="A0A077QQB6"/>
<organism evidence="1 2">
    <name type="scientific">Xenorhabdus bovienii str. Intermedium</name>
    <dbReference type="NCBI Taxonomy" id="1379677"/>
    <lineage>
        <taxon>Bacteria</taxon>
        <taxon>Pseudomonadati</taxon>
        <taxon>Pseudomonadota</taxon>
        <taxon>Gammaproteobacteria</taxon>
        <taxon>Enterobacterales</taxon>
        <taxon>Morganellaceae</taxon>
        <taxon>Xenorhabdus</taxon>
    </lineage>
</organism>
<comment type="caution">
    <text evidence="1">The sequence shown here is derived from an EMBL/GenBank/DDBJ whole genome shotgun (WGS) entry which is preliminary data.</text>
</comment>
<name>A0A077QQB6_XENBV</name>
<protein>
    <submittedName>
        <fullName evidence="1">Uncharacterized protein</fullName>
    </submittedName>
</protein>